<evidence type="ECO:0000313" key="3">
    <source>
        <dbReference type="EMBL" id="KGM05903.1"/>
    </source>
</evidence>
<dbReference type="Pfam" id="PF01380">
    <property type="entry name" value="SIS"/>
    <property type="match status" value="1"/>
</dbReference>
<dbReference type="AlphaFoldDB" id="A0A0A0BBC4"/>
<dbReference type="PANTHER" id="PTHR43443">
    <property type="entry name" value="3-HEXULOSE-6-PHOSPHATE ISOMERASE"/>
    <property type="match status" value="1"/>
</dbReference>
<evidence type="ECO:0000259" key="2">
    <source>
        <dbReference type="PROSITE" id="PS51464"/>
    </source>
</evidence>
<comment type="similarity">
    <text evidence="1">Belongs to the SIS family. PHI subfamily.</text>
</comment>
<feature type="domain" description="SIS" evidence="2">
    <location>
        <begin position="27"/>
        <end position="166"/>
    </location>
</feature>
<dbReference type="Gene3D" id="3.40.50.10490">
    <property type="entry name" value="Glucose-6-phosphate isomerase like protein, domain 1"/>
    <property type="match status" value="1"/>
</dbReference>
<comment type="caution">
    <text evidence="3">The sequence shown here is derived from an EMBL/GenBank/DDBJ whole genome shotgun (WGS) entry which is preliminary data.</text>
</comment>
<gene>
    <name evidence="3" type="ORF">LP43_2467</name>
</gene>
<dbReference type="InterPro" id="IPR001347">
    <property type="entry name" value="SIS_dom"/>
</dbReference>
<dbReference type="NCBIfam" id="TIGR03127">
    <property type="entry name" value="RuMP_HxlB"/>
    <property type="match status" value="1"/>
</dbReference>
<name>A0A0A0BBC4_9GAMM</name>
<accession>A0A0A0BBC4</accession>
<dbReference type="STRING" id="392484.LP43_2467"/>
<evidence type="ECO:0000313" key="4">
    <source>
        <dbReference type="Proteomes" id="UP000029999"/>
    </source>
</evidence>
<sequence length="179" mass="19514">MTMHRDLVVNKITDILGATDSSLESEFVAMCDDAKRIFITGAGRSKLVGNFLGMRLMHSGYTVYVQGEISTPSIREGDLLIVISGSGETTQLVSFANKAKSENAKVVLICSKSSSTIGDMADKTIQIGTDDSFAPTKGMPMGTMFELSTLIFLESIVSHLIHEKGIPEEEMKYRHANME</sequence>
<dbReference type="GO" id="GO:0097367">
    <property type="term" value="F:carbohydrate derivative binding"/>
    <property type="evidence" value="ECO:0007669"/>
    <property type="project" value="InterPro"/>
</dbReference>
<evidence type="ECO:0000256" key="1">
    <source>
        <dbReference type="ARBA" id="ARBA00009235"/>
    </source>
</evidence>
<dbReference type="PANTHER" id="PTHR43443:SF1">
    <property type="entry name" value="3-HEXULOSE-6-PHOSPHATE ISOMERASE"/>
    <property type="match status" value="1"/>
</dbReference>
<dbReference type="EMBL" id="JRQD01000007">
    <property type="protein sequence ID" value="KGM05903.1"/>
    <property type="molecule type" value="Genomic_DNA"/>
</dbReference>
<dbReference type="PROSITE" id="PS51464">
    <property type="entry name" value="SIS"/>
    <property type="match status" value="1"/>
</dbReference>
<reference evidence="3 4" key="1">
    <citation type="submission" date="2014-09" db="EMBL/GenBank/DDBJ databases">
        <authorList>
            <person name="Grob C."/>
            <person name="Taubert M."/>
            <person name="Howat A.M."/>
            <person name="Burns O.J."/>
            <person name="Dixon J.L."/>
            <person name="Chen Y."/>
            <person name="Murrell J.C."/>
        </authorList>
    </citation>
    <scope>NUCLEOTIDE SEQUENCE [LARGE SCALE GENOMIC DNA]</scope>
    <source>
        <strain evidence="3">L4</strain>
    </source>
</reference>
<dbReference type="GO" id="GO:0043800">
    <property type="term" value="F:6-phospho-3-hexuloisomerase activity"/>
    <property type="evidence" value="ECO:0007669"/>
    <property type="project" value="UniProtKB-EC"/>
</dbReference>
<dbReference type="InterPro" id="IPR046348">
    <property type="entry name" value="SIS_dom_sf"/>
</dbReference>
<dbReference type="Proteomes" id="UP000029999">
    <property type="component" value="Unassembled WGS sequence"/>
</dbReference>
<protein>
    <submittedName>
        <fullName evidence="3">6-phospho-3-hexuloisomerase</fullName>
        <ecNumber evidence="3">5.3.1.27</ecNumber>
    </submittedName>
</protein>
<organism evidence="3 4">
    <name type="scientific">Methylophaga thiooxydans</name>
    <dbReference type="NCBI Taxonomy" id="392484"/>
    <lineage>
        <taxon>Bacteria</taxon>
        <taxon>Pseudomonadati</taxon>
        <taxon>Pseudomonadota</taxon>
        <taxon>Gammaproteobacteria</taxon>
        <taxon>Thiotrichales</taxon>
        <taxon>Piscirickettsiaceae</taxon>
        <taxon>Methylophaga</taxon>
    </lineage>
</organism>
<dbReference type="EC" id="5.3.1.27" evidence="3"/>
<dbReference type="CDD" id="cd05005">
    <property type="entry name" value="SIS_PHI"/>
    <property type="match status" value="1"/>
</dbReference>
<proteinExistence type="inferred from homology"/>
<keyword evidence="3" id="KW-0413">Isomerase</keyword>
<dbReference type="GO" id="GO:1901135">
    <property type="term" value="P:carbohydrate derivative metabolic process"/>
    <property type="evidence" value="ECO:0007669"/>
    <property type="project" value="InterPro"/>
</dbReference>
<dbReference type="SUPFAM" id="SSF53697">
    <property type="entry name" value="SIS domain"/>
    <property type="match status" value="1"/>
</dbReference>
<dbReference type="InterPro" id="IPR017552">
    <property type="entry name" value="PHI/rmpB"/>
</dbReference>
<dbReference type="RefSeq" id="WP_008290270.1">
    <property type="nucleotide sequence ID" value="NZ_JADFAB010000013.1"/>
</dbReference>